<comment type="similarity">
    <text evidence="2 6">Belongs to the anoctamin family.</text>
</comment>
<evidence type="ECO:0000256" key="4">
    <source>
        <dbReference type="ARBA" id="ARBA00022989"/>
    </source>
</evidence>
<evidence type="ECO:0000259" key="7">
    <source>
        <dbReference type="Pfam" id="PF04547"/>
    </source>
</evidence>
<dbReference type="InterPro" id="IPR007632">
    <property type="entry name" value="Anoctamin"/>
</dbReference>
<dbReference type="GO" id="GO:0005886">
    <property type="term" value="C:plasma membrane"/>
    <property type="evidence" value="ECO:0007669"/>
    <property type="project" value="TreeGrafter"/>
</dbReference>
<dbReference type="InterPro" id="IPR049452">
    <property type="entry name" value="Anoctamin_TM"/>
</dbReference>
<organism evidence="8 9">
    <name type="scientific">Amblyomma americanum</name>
    <name type="common">Lone star tick</name>
    <dbReference type="NCBI Taxonomy" id="6943"/>
    <lineage>
        <taxon>Eukaryota</taxon>
        <taxon>Metazoa</taxon>
        <taxon>Ecdysozoa</taxon>
        <taxon>Arthropoda</taxon>
        <taxon>Chelicerata</taxon>
        <taxon>Arachnida</taxon>
        <taxon>Acari</taxon>
        <taxon>Parasitiformes</taxon>
        <taxon>Ixodida</taxon>
        <taxon>Ixodoidea</taxon>
        <taxon>Ixodidae</taxon>
        <taxon>Amblyomminae</taxon>
        <taxon>Amblyomma</taxon>
    </lineage>
</organism>
<evidence type="ECO:0000256" key="2">
    <source>
        <dbReference type="ARBA" id="ARBA00009671"/>
    </source>
</evidence>
<keyword evidence="4 6" id="KW-1133">Transmembrane helix</keyword>
<name>A0AAQ4FAM7_AMBAM</name>
<evidence type="ECO:0000256" key="3">
    <source>
        <dbReference type="ARBA" id="ARBA00022692"/>
    </source>
</evidence>
<evidence type="ECO:0000313" key="9">
    <source>
        <dbReference type="Proteomes" id="UP001321473"/>
    </source>
</evidence>
<feature type="transmembrane region" description="Helical" evidence="6">
    <location>
        <begin position="616"/>
        <end position="634"/>
    </location>
</feature>
<dbReference type="PANTHER" id="PTHR12308:SF74">
    <property type="entry name" value="ANOCTAMIN"/>
    <property type="match status" value="1"/>
</dbReference>
<keyword evidence="3 6" id="KW-0812">Transmembrane</keyword>
<dbReference type="Pfam" id="PF04547">
    <property type="entry name" value="Anoctamin"/>
    <property type="match status" value="1"/>
</dbReference>
<comment type="subcellular location">
    <subcellularLocation>
        <location evidence="1 6">Membrane</location>
        <topology evidence="1 6">Multi-pass membrane protein</topology>
    </subcellularLocation>
</comment>
<gene>
    <name evidence="8" type="ORF">V5799_009507</name>
</gene>
<comment type="caution">
    <text evidence="6">Lacks conserved residue(s) required for the propagation of feature annotation.</text>
</comment>
<keyword evidence="9" id="KW-1185">Reference proteome</keyword>
<dbReference type="PANTHER" id="PTHR12308">
    <property type="entry name" value="ANOCTAMIN"/>
    <property type="match status" value="1"/>
</dbReference>
<protein>
    <recommendedName>
        <fullName evidence="6">Anoctamin</fullName>
    </recommendedName>
</protein>
<reference evidence="8 9" key="1">
    <citation type="journal article" date="2023" name="Arcadia Sci">
        <title>De novo assembly of a long-read Amblyomma americanum tick genome.</title>
        <authorList>
            <person name="Chou S."/>
            <person name="Poskanzer K.E."/>
            <person name="Rollins M."/>
            <person name="Thuy-Boun P.S."/>
        </authorList>
    </citation>
    <scope>NUCLEOTIDE SEQUENCE [LARGE SCALE GENOMIC DNA]</scope>
    <source>
        <strain evidence="8">F_SG_1</strain>
        <tissue evidence="8">Salivary glands</tissue>
    </source>
</reference>
<proteinExistence type="inferred from homology"/>
<accession>A0AAQ4FAM7</accession>
<sequence>MAARPAAGAADAAAAAVAAAASSTPCVEFAVLVQGTEATTEWLADLLRAESLLVESMPVRRGSQWLLLVRLVLEEAPAAAEKTGMFKMHRSGYEKPFTMDQWREFGRGEEARPQELFSLPERQEIVQNVVDSIRADQLTEVVGLEQRCVLVHPGQSVFAVCKRAGIVVAMFPPHDYDMLTKMRHQWFTHLTIPVHMIRVYFGIRIALYYAFLSFYTWSLMVPMTVGVLVLVHQNSLKWRISGVLFNLLWNTVIMEVWRKRADHLSCFWGLHEKAPPHKNRLLFAYGENMLAQRAFRVLVSQSLHVALFKTSPSFYNPVNIEHISHNAVSSSHPYAYKIGSPSSTQVVVLSCVLLCVLQQYEYLTLEAYVSGMFSGSALVDAAVRVVPGVANTLVGMVFSDVYRALSQRLTEWENHQTQAEYLQHLTGKLIIFDFFGRFGSLFYTAFYLQDIQLLRKQVYIQLVMAFTKENLVEIAMPRALRRISSLLRHMMRSESTYLPGVHSILSEADMACYTSTYVDYYKMFSQFAYVFLFGPVVPLAPLIAFFGNLCEMLMVVYKLTVVFQRPLKVGYEGIGIWEPSFQAIGFMAVPSNIALICVENQDSLNTLSRLFTDTEFVLFLVGIEHAVLLLKLSLQYALRSRTRCPHYHPMQQT</sequence>
<comment type="caution">
    <text evidence="8">The sequence shown here is derived from an EMBL/GenBank/DDBJ whole genome shotgun (WGS) entry which is preliminary data.</text>
</comment>
<evidence type="ECO:0000256" key="6">
    <source>
        <dbReference type="RuleBase" id="RU280814"/>
    </source>
</evidence>
<dbReference type="Proteomes" id="UP001321473">
    <property type="component" value="Unassembled WGS sequence"/>
</dbReference>
<dbReference type="GO" id="GO:0005254">
    <property type="term" value="F:chloride channel activity"/>
    <property type="evidence" value="ECO:0007669"/>
    <property type="project" value="TreeGrafter"/>
</dbReference>
<feature type="transmembrane region" description="Helical" evidence="6">
    <location>
        <begin position="527"/>
        <end position="547"/>
    </location>
</feature>
<evidence type="ECO:0000256" key="1">
    <source>
        <dbReference type="ARBA" id="ARBA00004141"/>
    </source>
</evidence>
<evidence type="ECO:0000256" key="5">
    <source>
        <dbReference type="ARBA" id="ARBA00023136"/>
    </source>
</evidence>
<dbReference type="AlphaFoldDB" id="A0AAQ4FAM7"/>
<evidence type="ECO:0000313" key="8">
    <source>
        <dbReference type="EMBL" id="KAK8784129.1"/>
    </source>
</evidence>
<feature type="transmembrane region" description="Helical" evidence="6">
    <location>
        <begin position="206"/>
        <end position="232"/>
    </location>
</feature>
<keyword evidence="5 6" id="KW-0472">Membrane</keyword>
<dbReference type="EMBL" id="JARKHS020004836">
    <property type="protein sequence ID" value="KAK8784129.1"/>
    <property type="molecule type" value="Genomic_DNA"/>
</dbReference>
<feature type="domain" description="Anoctamin transmembrane" evidence="7">
    <location>
        <begin position="197"/>
        <end position="639"/>
    </location>
</feature>